<accession>A0A2N9GF29</accession>
<reference evidence="2" key="1">
    <citation type="submission" date="2018-02" db="EMBL/GenBank/DDBJ databases">
        <authorList>
            <person name="Cohen D.B."/>
            <person name="Kent A.D."/>
        </authorList>
    </citation>
    <scope>NUCLEOTIDE SEQUENCE</scope>
</reference>
<protein>
    <recommendedName>
        <fullName evidence="3">HMA domain-containing protein</fullName>
    </recommendedName>
</protein>
<dbReference type="PANTHER" id="PTHR47005">
    <property type="entry name" value="HEAVY METAL TRANSPORT/DETOXIFICATION SUPERFAMILY PROTEIN"/>
    <property type="match status" value="1"/>
</dbReference>
<dbReference type="EMBL" id="OIVN01001792">
    <property type="protein sequence ID" value="SPC97724.1"/>
    <property type="molecule type" value="Genomic_DNA"/>
</dbReference>
<evidence type="ECO:0000313" key="2">
    <source>
        <dbReference type="EMBL" id="SPC97724.1"/>
    </source>
</evidence>
<dbReference type="PANTHER" id="PTHR47005:SF5">
    <property type="entry name" value="HEAVY METAL TRANSPORT_DETOXIFICATION SUPERFAMILY PROTEIN"/>
    <property type="match status" value="1"/>
</dbReference>
<evidence type="ECO:0008006" key="3">
    <source>
        <dbReference type="Google" id="ProtNLM"/>
    </source>
</evidence>
<feature type="compositionally biased region" description="Pro residues" evidence="1">
    <location>
        <begin position="120"/>
        <end position="138"/>
    </location>
</feature>
<feature type="compositionally biased region" description="Pro residues" evidence="1">
    <location>
        <begin position="80"/>
        <end position="104"/>
    </location>
</feature>
<proteinExistence type="predicted"/>
<feature type="region of interest" description="Disordered" evidence="1">
    <location>
        <begin position="69"/>
        <end position="138"/>
    </location>
</feature>
<feature type="compositionally biased region" description="Basic and acidic residues" evidence="1">
    <location>
        <begin position="69"/>
        <end position="79"/>
    </location>
</feature>
<evidence type="ECO:0000256" key="1">
    <source>
        <dbReference type="SAM" id="MobiDB-lite"/>
    </source>
</evidence>
<dbReference type="AlphaFoldDB" id="A0A2N9GF29"/>
<sequence length="245" mass="26356">MVLKVDLQCCRCYKKVKKVLCRIPQIQDQVYNEKENCVVIKVVCCSPEKIKQKLICKGCGCIKSVEIKEPPPPPKKKDPPPPPPPKVEPPPPPPPKVEPPPPPPPKKEPPPPPPPKEEPPPPPPPKVEPPPPPPPKVDCPPPPKPVLAIPFMPFFPYGVCCGQCYGGGPCYCGGPCHCGCGGHGNPPEQPPPPPPPEVPRRGCCGQCSEGRGGGPCHYEGYGRPVYDSYGGDYYCEENPSGCTIM</sequence>
<name>A0A2N9GF29_FAGSY</name>
<gene>
    <name evidence="2" type="ORF">FSB_LOCUS25606</name>
</gene>
<dbReference type="PRINTS" id="PR01217">
    <property type="entry name" value="PRICHEXTENSN"/>
</dbReference>
<organism evidence="2">
    <name type="scientific">Fagus sylvatica</name>
    <name type="common">Beechnut</name>
    <dbReference type="NCBI Taxonomy" id="28930"/>
    <lineage>
        <taxon>Eukaryota</taxon>
        <taxon>Viridiplantae</taxon>
        <taxon>Streptophyta</taxon>
        <taxon>Embryophyta</taxon>
        <taxon>Tracheophyta</taxon>
        <taxon>Spermatophyta</taxon>
        <taxon>Magnoliopsida</taxon>
        <taxon>eudicotyledons</taxon>
        <taxon>Gunneridae</taxon>
        <taxon>Pentapetalae</taxon>
        <taxon>rosids</taxon>
        <taxon>fabids</taxon>
        <taxon>Fagales</taxon>
        <taxon>Fagaceae</taxon>
        <taxon>Fagus</taxon>
    </lineage>
</organism>
<feature type="compositionally biased region" description="Basic and acidic residues" evidence="1">
    <location>
        <begin position="105"/>
        <end position="119"/>
    </location>
</feature>